<dbReference type="PANTHER" id="PTHR19328">
    <property type="entry name" value="HEDGEHOG-INTERACTING PROTEIN"/>
    <property type="match status" value="1"/>
</dbReference>
<dbReference type="InterPro" id="IPR012938">
    <property type="entry name" value="Glc/Sorbosone_DH"/>
</dbReference>
<evidence type="ECO:0000313" key="3">
    <source>
        <dbReference type="EMBL" id="GAA3631290.1"/>
    </source>
</evidence>
<dbReference type="EMBL" id="BAABBE010000004">
    <property type="protein sequence ID" value="GAA3631290.1"/>
    <property type="molecule type" value="Genomic_DNA"/>
</dbReference>
<name>A0ABP7AGE7_9PSEU</name>
<evidence type="ECO:0000256" key="1">
    <source>
        <dbReference type="SAM" id="MobiDB-lite"/>
    </source>
</evidence>
<proteinExistence type="predicted"/>
<dbReference type="RefSeq" id="WP_346128906.1">
    <property type="nucleotide sequence ID" value="NZ_BAABBE010000004.1"/>
</dbReference>
<sequence length="115" mass="12092">MSKTFATDNSVFIYYSTASDNRVAKLRLGGTPQVIVSGIPKNRYHNGGGLEFGPDGFLRATTGDGQNTSTAQNWNSSGGKVLRFDTAGRPAAGTPRAGSIVSRSGTATPRGWPTR</sequence>
<evidence type="ECO:0000313" key="4">
    <source>
        <dbReference type="Proteomes" id="UP001500711"/>
    </source>
</evidence>
<feature type="domain" description="Glucose/Sorbosone dehydrogenase" evidence="2">
    <location>
        <begin position="2"/>
        <end position="98"/>
    </location>
</feature>
<dbReference type="SUPFAM" id="SSF63829">
    <property type="entry name" value="Calcium-dependent phosphotriesterase"/>
    <property type="match status" value="1"/>
</dbReference>
<comment type="caution">
    <text evidence="3">The sequence shown here is derived from an EMBL/GenBank/DDBJ whole genome shotgun (WGS) entry which is preliminary data.</text>
</comment>
<feature type="compositionally biased region" description="Polar residues" evidence="1">
    <location>
        <begin position="63"/>
        <end position="78"/>
    </location>
</feature>
<feature type="region of interest" description="Disordered" evidence="1">
    <location>
        <begin position="55"/>
        <end position="115"/>
    </location>
</feature>
<reference evidence="4" key="1">
    <citation type="journal article" date="2019" name="Int. J. Syst. Evol. Microbiol.">
        <title>The Global Catalogue of Microorganisms (GCM) 10K type strain sequencing project: providing services to taxonomists for standard genome sequencing and annotation.</title>
        <authorList>
            <consortium name="The Broad Institute Genomics Platform"/>
            <consortium name="The Broad Institute Genome Sequencing Center for Infectious Disease"/>
            <person name="Wu L."/>
            <person name="Ma J."/>
        </authorList>
    </citation>
    <scope>NUCLEOTIDE SEQUENCE [LARGE SCALE GENOMIC DNA]</scope>
    <source>
        <strain evidence="4">JCM 17494</strain>
    </source>
</reference>
<keyword evidence="4" id="KW-1185">Reference proteome</keyword>
<dbReference type="InterPro" id="IPR011042">
    <property type="entry name" value="6-blade_b-propeller_TolB-like"/>
</dbReference>
<accession>A0ABP7AGE7</accession>
<dbReference type="Pfam" id="PF07995">
    <property type="entry name" value="GSDH"/>
    <property type="match status" value="1"/>
</dbReference>
<feature type="compositionally biased region" description="Low complexity" evidence="1">
    <location>
        <begin position="87"/>
        <end position="98"/>
    </location>
</feature>
<dbReference type="Proteomes" id="UP001500711">
    <property type="component" value="Unassembled WGS sequence"/>
</dbReference>
<protein>
    <recommendedName>
        <fullName evidence="2">Glucose/Sorbosone dehydrogenase domain-containing protein</fullName>
    </recommendedName>
</protein>
<dbReference type="Gene3D" id="2.120.10.30">
    <property type="entry name" value="TolB, C-terminal domain"/>
    <property type="match status" value="1"/>
</dbReference>
<gene>
    <name evidence="3" type="ORF">GCM10022267_17730</name>
</gene>
<organism evidence="3 4">
    <name type="scientific">Lentzea roselyniae</name>
    <dbReference type="NCBI Taxonomy" id="531940"/>
    <lineage>
        <taxon>Bacteria</taxon>
        <taxon>Bacillati</taxon>
        <taxon>Actinomycetota</taxon>
        <taxon>Actinomycetes</taxon>
        <taxon>Pseudonocardiales</taxon>
        <taxon>Pseudonocardiaceae</taxon>
        <taxon>Lentzea</taxon>
    </lineage>
</organism>
<evidence type="ECO:0000259" key="2">
    <source>
        <dbReference type="Pfam" id="PF07995"/>
    </source>
</evidence>
<dbReference type="PANTHER" id="PTHR19328:SF13">
    <property type="entry name" value="HIPL1 PROTEIN"/>
    <property type="match status" value="1"/>
</dbReference>